<proteinExistence type="predicted"/>
<dbReference type="Gramene" id="OMO86574">
    <property type="protein sequence ID" value="OMO86574"/>
    <property type="gene ID" value="CCACVL1_09558"/>
</dbReference>
<comment type="caution">
    <text evidence="1">The sequence shown here is derived from an EMBL/GenBank/DDBJ whole genome shotgun (WGS) entry which is preliminary data.</text>
</comment>
<accession>A0A1R3IVI2</accession>
<dbReference type="EMBL" id="AWWV01009436">
    <property type="protein sequence ID" value="OMO86574.1"/>
    <property type="molecule type" value="Genomic_DNA"/>
</dbReference>
<feature type="non-terminal residue" evidence="1">
    <location>
        <position position="1"/>
    </location>
</feature>
<dbReference type="AlphaFoldDB" id="A0A1R3IVI2"/>
<gene>
    <name evidence="1" type="ORF">CCACVL1_09558</name>
</gene>
<evidence type="ECO:0000313" key="2">
    <source>
        <dbReference type="Proteomes" id="UP000188268"/>
    </source>
</evidence>
<name>A0A1R3IVI2_COCAP</name>
<sequence length="98" mass="11353">VLEPLTLGRWVPHFPVPGFKSSFYRVHFKQDPISRIHADQKVKARLPVGKRMKVVITTIPLAASVLGIYQFLTRKEEEILDRVKKIQQELHQEGKPQN</sequence>
<organism evidence="1 2">
    <name type="scientific">Corchorus capsularis</name>
    <name type="common">Jute</name>
    <dbReference type="NCBI Taxonomy" id="210143"/>
    <lineage>
        <taxon>Eukaryota</taxon>
        <taxon>Viridiplantae</taxon>
        <taxon>Streptophyta</taxon>
        <taxon>Embryophyta</taxon>
        <taxon>Tracheophyta</taxon>
        <taxon>Spermatophyta</taxon>
        <taxon>Magnoliopsida</taxon>
        <taxon>eudicotyledons</taxon>
        <taxon>Gunneridae</taxon>
        <taxon>Pentapetalae</taxon>
        <taxon>rosids</taxon>
        <taxon>malvids</taxon>
        <taxon>Malvales</taxon>
        <taxon>Malvaceae</taxon>
        <taxon>Grewioideae</taxon>
        <taxon>Apeibeae</taxon>
        <taxon>Corchorus</taxon>
    </lineage>
</organism>
<reference evidence="1 2" key="1">
    <citation type="submission" date="2013-09" db="EMBL/GenBank/DDBJ databases">
        <title>Corchorus capsularis genome sequencing.</title>
        <authorList>
            <person name="Alam M."/>
            <person name="Haque M.S."/>
            <person name="Islam M.S."/>
            <person name="Emdad E.M."/>
            <person name="Islam M.M."/>
            <person name="Ahmed B."/>
            <person name="Halim A."/>
            <person name="Hossen Q.M.M."/>
            <person name="Hossain M.Z."/>
            <person name="Ahmed R."/>
            <person name="Khan M.M."/>
            <person name="Islam R."/>
            <person name="Rashid M.M."/>
            <person name="Khan S.A."/>
            <person name="Rahman M.S."/>
            <person name="Alam M."/>
        </authorList>
    </citation>
    <scope>NUCLEOTIDE SEQUENCE [LARGE SCALE GENOMIC DNA]</scope>
    <source>
        <strain evidence="2">cv. CVL-1</strain>
        <tissue evidence="1">Whole seedling</tissue>
    </source>
</reference>
<keyword evidence="2" id="KW-1185">Reference proteome</keyword>
<protein>
    <submittedName>
        <fullName evidence="1">Uncharacterized protein</fullName>
    </submittedName>
</protein>
<evidence type="ECO:0000313" key="1">
    <source>
        <dbReference type="EMBL" id="OMO86574.1"/>
    </source>
</evidence>
<dbReference type="Proteomes" id="UP000188268">
    <property type="component" value="Unassembled WGS sequence"/>
</dbReference>